<dbReference type="PANTHER" id="PTHR47470">
    <property type="entry name" value="CHOLESTEROL OXIDASE"/>
    <property type="match status" value="1"/>
</dbReference>
<dbReference type="EMBL" id="JACTNZ010000003">
    <property type="protein sequence ID" value="KAG5556516.1"/>
    <property type="molecule type" value="Genomic_DNA"/>
</dbReference>
<dbReference type="InterPro" id="IPR001763">
    <property type="entry name" value="Rhodanese-like_dom"/>
</dbReference>
<dbReference type="Pfam" id="PF13450">
    <property type="entry name" value="NAD_binding_8"/>
    <property type="match status" value="1"/>
</dbReference>
<keyword evidence="5" id="KW-0812">Transmembrane</keyword>
<keyword evidence="2" id="KW-0285">Flavoprotein</keyword>
<feature type="domain" description="Rhodanese" evidence="6">
    <location>
        <begin position="17"/>
        <end position="54"/>
    </location>
</feature>
<evidence type="ECO:0000256" key="4">
    <source>
        <dbReference type="ARBA" id="ARBA00023002"/>
    </source>
</evidence>
<keyword evidence="3" id="KW-0274">FAD</keyword>
<evidence type="ECO:0000256" key="1">
    <source>
        <dbReference type="ARBA" id="ARBA00001974"/>
    </source>
</evidence>
<dbReference type="Gene3D" id="3.50.50.60">
    <property type="entry name" value="FAD/NAD(P)-binding domain"/>
    <property type="match status" value="1"/>
</dbReference>
<evidence type="ECO:0000256" key="5">
    <source>
        <dbReference type="SAM" id="Phobius"/>
    </source>
</evidence>
<comment type="cofactor">
    <cofactor evidence="1">
        <name>FAD</name>
        <dbReference type="ChEBI" id="CHEBI:57692"/>
    </cofactor>
</comment>
<dbReference type="AlphaFoldDB" id="A0AAV6KVS2"/>
<accession>A0AAV6KVS2</accession>
<dbReference type="InterPro" id="IPR036188">
    <property type="entry name" value="FAD/NAD-bd_sf"/>
</dbReference>
<evidence type="ECO:0000256" key="2">
    <source>
        <dbReference type="ARBA" id="ARBA00022630"/>
    </source>
</evidence>
<evidence type="ECO:0000313" key="8">
    <source>
        <dbReference type="Proteomes" id="UP000823749"/>
    </source>
</evidence>
<dbReference type="PANTHER" id="PTHR47470:SF1">
    <property type="entry name" value="FAD-DEPENDENT OXIDOREDUCTASE 2 FAD BINDING DOMAIN-CONTAINING PROTEIN"/>
    <property type="match status" value="1"/>
</dbReference>
<keyword evidence="4" id="KW-0560">Oxidoreductase</keyword>
<evidence type="ECO:0000313" key="7">
    <source>
        <dbReference type="EMBL" id="KAG5556516.1"/>
    </source>
</evidence>
<dbReference type="InterPro" id="IPR052542">
    <property type="entry name" value="Cholesterol_Oxidase"/>
</dbReference>
<dbReference type="Proteomes" id="UP000823749">
    <property type="component" value="Chromosome 3"/>
</dbReference>
<organism evidence="7 8">
    <name type="scientific">Rhododendron griersonianum</name>
    <dbReference type="NCBI Taxonomy" id="479676"/>
    <lineage>
        <taxon>Eukaryota</taxon>
        <taxon>Viridiplantae</taxon>
        <taxon>Streptophyta</taxon>
        <taxon>Embryophyta</taxon>
        <taxon>Tracheophyta</taxon>
        <taxon>Spermatophyta</taxon>
        <taxon>Magnoliopsida</taxon>
        <taxon>eudicotyledons</taxon>
        <taxon>Gunneridae</taxon>
        <taxon>Pentapetalae</taxon>
        <taxon>asterids</taxon>
        <taxon>Ericales</taxon>
        <taxon>Ericaceae</taxon>
        <taxon>Ericoideae</taxon>
        <taxon>Rhodoreae</taxon>
        <taxon>Rhododendron</taxon>
    </lineage>
</organism>
<name>A0AAV6KVS2_9ERIC</name>
<comment type="caution">
    <text evidence="7">The sequence shown here is derived from an EMBL/GenBank/DDBJ whole genome shotgun (WGS) entry which is preliminary data.</text>
</comment>
<keyword evidence="5" id="KW-1133">Transmembrane helix</keyword>
<sequence length="134" mass="14728">MEKMDQSEDRYDAIVVGSGYGGSVAARRMSMAGIKVCLVEKGRRWESKDFPTDSLKILSAVRVENQNLGVSFGPKDALFQLYKQDDSLAAVACGLGGGSLVNAGVMILTPLRAQRNPKWPREWERDWESCEASA</sequence>
<evidence type="ECO:0000259" key="6">
    <source>
        <dbReference type="PROSITE" id="PS50206"/>
    </source>
</evidence>
<evidence type="ECO:0000256" key="3">
    <source>
        <dbReference type="ARBA" id="ARBA00022827"/>
    </source>
</evidence>
<dbReference type="PROSITE" id="PS50206">
    <property type="entry name" value="RHODANESE_3"/>
    <property type="match status" value="1"/>
</dbReference>
<proteinExistence type="predicted"/>
<dbReference type="GO" id="GO:0016491">
    <property type="term" value="F:oxidoreductase activity"/>
    <property type="evidence" value="ECO:0007669"/>
    <property type="project" value="UniProtKB-KW"/>
</dbReference>
<feature type="transmembrane region" description="Helical" evidence="5">
    <location>
        <begin position="88"/>
        <end position="111"/>
    </location>
</feature>
<reference evidence="7" key="1">
    <citation type="submission" date="2020-08" db="EMBL/GenBank/DDBJ databases">
        <title>Plant Genome Project.</title>
        <authorList>
            <person name="Zhang R.-G."/>
        </authorList>
    </citation>
    <scope>NUCLEOTIDE SEQUENCE</scope>
    <source>
        <strain evidence="7">WSP0</strain>
        <tissue evidence="7">Leaf</tissue>
    </source>
</reference>
<dbReference type="SUPFAM" id="SSF51905">
    <property type="entry name" value="FAD/NAD(P)-binding domain"/>
    <property type="match status" value="1"/>
</dbReference>
<gene>
    <name evidence="7" type="ORF">RHGRI_006948</name>
</gene>
<keyword evidence="5" id="KW-0472">Membrane</keyword>
<protein>
    <recommendedName>
        <fullName evidence="6">Rhodanese domain-containing protein</fullName>
    </recommendedName>
</protein>
<keyword evidence="8" id="KW-1185">Reference proteome</keyword>